<dbReference type="Gene3D" id="3.30.565.10">
    <property type="entry name" value="Histidine kinase-like ATPase, C-terminal domain"/>
    <property type="match status" value="1"/>
</dbReference>
<name>A0A1Q4VBM2_9ACTN</name>
<dbReference type="InterPro" id="IPR050267">
    <property type="entry name" value="Anti-sigma-factor_SerPK"/>
</dbReference>
<feature type="domain" description="Histidine kinase/HSP90-like ATPase" evidence="2">
    <location>
        <begin position="2"/>
        <end position="96"/>
    </location>
</feature>
<dbReference type="Proteomes" id="UP000186455">
    <property type="component" value="Unassembled WGS sequence"/>
</dbReference>
<dbReference type="PANTHER" id="PTHR35526:SF3">
    <property type="entry name" value="ANTI-SIGMA-F FACTOR RSBW"/>
    <property type="match status" value="1"/>
</dbReference>
<dbReference type="AlphaFoldDB" id="A0A1Q4VBM2"/>
<dbReference type="InterPro" id="IPR003594">
    <property type="entry name" value="HATPase_dom"/>
</dbReference>
<dbReference type="InterPro" id="IPR036890">
    <property type="entry name" value="HATPase_C_sf"/>
</dbReference>
<keyword evidence="1" id="KW-0418">Kinase</keyword>
<reference evidence="3 4" key="1">
    <citation type="submission" date="2015-06" db="EMBL/GenBank/DDBJ databases">
        <title>Cloning and characterization of the uncialamcin biosynthetic gene cluster.</title>
        <authorList>
            <person name="Yan X."/>
            <person name="Huang T."/>
            <person name="Ge H."/>
            <person name="Shen B."/>
        </authorList>
    </citation>
    <scope>NUCLEOTIDE SEQUENCE [LARGE SCALE GENOMIC DNA]</scope>
    <source>
        <strain evidence="3 4">DCA2648</strain>
    </source>
</reference>
<evidence type="ECO:0000313" key="3">
    <source>
        <dbReference type="EMBL" id="OKH95203.1"/>
    </source>
</evidence>
<dbReference type="PANTHER" id="PTHR35526">
    <property type="entry name" value="ANTI-SIGMA-F FACTOR RSBW-RELATED"/>
    <property type="match status" value="1"/>
</dbReference>
<proteinExistence type="predicted"/>
<gene>
    <name evidence="3" type="ORF">AB852_10080</name>
</gene>
<dbReference type="CDD" id="cd16936">
    <property type="entry name" value="HATPase_RsbW-like"/>
    <property type="match status" value="1"/>
</dbReference>
<dbReference type="GO" id="GO:0004674">
    <property type="term" value="F:protein serine/threonine kinase activity"/>
    <property type="evidence" value="ECO:0007669"/>
    <property type="project" value="UniProtKB-KW"/>
</dbReference>
<comment type="caution">
    <text evidence="3">The sequence shown here is derived from an EMBL/GenBank/DDBJ whole genome shotgun (WGS) entry which is preliminary data.</text>
</comment>
<protein>
    <recommendedName>
        <fullName evidence="2">Histidine kinase/HSP90-like ATPase domain-containing protein</fullName>
    </recommendedName>
</protein>
<dbReference type="Pfam" id="PF13581">
    <property type="entry name" value="HATPase_c_2"/>
    <property type="match status" value="1"/>
</dbReference>
<sequence length="119" mass="12803">MGAARRFTTDLLRSWKVADEDRESAVLIVDELTVNAVQHGHADTTLVMALEDGVLLIAVSDTGACVPHRPPEGFDPDEHGRGTGIVRFLAQGMDVSLGEHSCRVDVALKVTAGEPDSRR</sequence>
<keyword evidence="1" id="KW-0723">Serine/threonine-protein kinase</keyword>
<dbReference type="STRING" id="1048205.AB852_10080"/>
<evidence type="ECO:0000256" key="1">
    <source>
        <dbReference type="ARBA" id="ARBA00022527"/>
    </source>
</evidence>
<dbReference type="SUPFAM" id="SSF55874">
    <property type="entry name" value="ATPase domain of HSP90 chaperone/DNA topoisomerase II/histidine kinase"/>
    <property type="match status" value="1"/>
</dbReference>
<keyword evidence="1" id="KW-0808">Transferase</keyword>
<organism evidence="3 4">
    <name type="scientific">Streptomyces uncialis</name>
    <dbReference type="NCBI Taxonomy" id="1048205"/>
    <lineage>
        <taxon>Bacteria</taxon>
        <taxon>Bacillati</taxon>
        <taxon>Actinomycetota</taxon>
        <taxon>Actinomycetes</taxon>
        <taxon>Kitasatosporales</taxon>
        <taxon>Streptomycetaceae</taxon>
        <taxon>Streptomyces</taxon>
    </lineage>
</organism>
<accession>A0A1Q4VBM2</accession>
<keyword evidence="4" id="KW-1185">Reference proteome</keyword>
<dbReference type="EMBL" id="LFBV01000002">
    <property type="protein sequence ID" value="OKH95203.1"/>
    <property type="molecule type" value="Genomic_DNA"/>
</dbReference>
<evidence type="ECO:0000313" key="4">
    <source>
        <dbReference type="Proteomes" id="UP000186455"/>
    </source>
</evidence>
<evidence type="ECO:0000259" key="2">
    <source>
        <dbReference type="Pfam" id="PF13581"/>
    </source>
</evidence>